<name>A0A5N6YY97_9EURO</name>
<gene>
    <name evidence="5" type="ORF">BDV28DRAFT_51864</name>
</gene>
<dbReference type="Proteomes" id="UP000327118">
    <property type="component" value="Unassembled WGS sequence"/>
</dbReference>
<dbReference type="Gene3D" id="3.40.309.10">
    <property type="entry name" value="Aldehyde Dehydrogenase, Chain A, domain 2"/>
    <property type="match status" value="1"/>
</dbReference>
<dbReference type="InterPro" id="IPR015590">
    <property type="entry name" value="Aldehyde_DH_dom"/>
</dbReference>
<dbReference type="Gene3D" id="3.40.605.10">
    <property type="entry name" value="Aldehyde Dehydrogenase, Chain A, domain 1"/>
    <property type="match status" value="1"/>
</dbReference>
<protein>
    <submittedName>
        <fullName evidence="5">Aldehyde/histidinol dehydrogenase</fullName>
    </submittedName>
</protein>
<dbReference type="AlphaFoldDB" id="A0A5N6YY97"/>
<keyword evidence="2" id="KW-0521">NADP</keyword>
<evidence type="ECO:0000256" key="2">
    <source>
        <dbReference type="ARBA" id="ARBA00022857"/>
    </source>
</evidence>
<accession>A0A5N6YY97</accession>
<dbReference type="InterPro" id="IPR016162">
    <property type="entry name" value="Ald_DH_N"/>
</dbReference>
<sequence>MSATGTVSKGIIPLIINNESVVTETVFDVHNPATGEVVDRCTSASVDNANRAVAAAKAAFPAWSKTKPYDRRDILMRAADIMLSRREELIKYQMEETGAGRLFVEKTFEMGAGFIKDFAARIPSIEGSVPSVSEDGECAMVLKEPYGVVLGIAPWNAPYILGTRAVALPLAVGNTAVLKGSELSPKCFWAIGDIFREAGLPAGCLNVVYHRPSDAAPVTTALIAHPAVRKISFTGSTRVGSIVASTAGKYVKPVVLELGGKASAIVLDDANLERAAMCCSLGAFMHSGQVCMSTERIIVQSSIADKFRHTLADVSEKVFGKHAPAPVLVTSAAVKKNKDLVSDALSKGANILFGDINASATTCNSLRPVIVGNVTKEMDIYDIESFGPTVSLMVVDTEEDAVTLANDTQYGLTSAVFTDNLFRGLRVAKQIESGAVHINSLTVHDEPVLPHGGWKSSGYGRFGGPAAYDEWLQTKTATWVQ</sequence>
<proteinExistence type="inferred from homology"/>
<dbReference type="OrthoDB" id="310895at2759"/>
<dbReference type="FunFam" id="3.40.605.10:FF:000012">
    <property type="entry name" value="NAD-dependent succinate-semialdehyde dehydrogenase"/>
    <property type="match status" value="1"/>
</dbReference>
<evidence type="ECO:0000313" key="6">
    <source>
        <dbReference type="Proteomes" id="UP000327118"/>
    </source>
</evidence>
<dbReference type="SUPFAM" id="SSF53720">
    <property type="entry name" value="ALDH-like"/>
    <property type="match status" value="1"/>
</dbReference>
<keyword evidence="3" id="KW-0560">Oxidoreductase</keyword>
<keyword evidence="6" id="KW-1185">Reference proteome</keyword>
<comment type="similarity">
    <text evidence="1">Belongs to the aldehyde dehydrogenase family.</text>
</comment>
<dbReference type="InterPro" id="IPR016163">
    <property type="entry name" value="Ald_DH_C"/>
</dbReference>
<evidence type="ECO:0000256" key="3">
    <source>
        <dbReference type="ARBA" id="ARBA00023002"/>
    </source>
</evidence>
<feature type="domain" description="Aldehyde dehydrogenase" evidence="4">
    <location>
        <begin position="24"/>
        <end position="476"/>
    </location>
</feature>
<dbReference type="PANTHER" id="PTHR43353">
    <property type="entry name" value="SUCCINATE-SEMIALDEHYDE DEHYDROGENASE, MITOCHONDRIAL"/>
    <property type="match status" value="1"/>
</dbReference>
<reference evidence="6" key="1">
    <citation type="submission" date="2019-04" db="EMBL/GenBank/DDBJ databases">
        <title>Friends and foes A comparative genomics studyof 23 Aspergillus species from section Flavi.</title>
        <authorList>
            <consortium name="DOE Joint Genome Institute"/>
            <person name="Kjaerbolling I."/>
            <person name="Vesth T."/>
            <person name="Frisvad J.C."/>
            <person name="Nybo J.L."/>
            <person name="Theobald S."/>
            <person name="Kildgaard S."/>
            <person name="Isbrandt T."/>
            <person name="Kuo A."/>
            <person name="Sato A."/>
            <person name="Lyhne E.K."/>
            <person name="Kogle M.E."/>
            <person name="Wiebenga A."/>
            <person name="Kun R.S."/>
            <person name="Lubbers R.J."/>
            <person name="Makela M.R."/>
            <person name="Barry K."/>
            <person name="Chovatia M."/>
            <person name="Clum A."/>
            <person name="Daum C."/>
            <person name="Haridas S."/>
            <person name="He G."/>
            <person name="LaButti K."/>
            <person name="Lipzen A."/>
            <person name="Mondo S."/>
            <person name="Riley R."/>
            <person name="Salamov A."/>
            <person name="Simmons B.A."/>
            <person name="Magnuson J.K."/>
            <person name="Henrissat B."/>
            <person name="Mortensen U.H."/>
            <person name="Larsen T.O."/>
            <person name="Devries R.P."/>
            <person name="Grigoriev I.V."/>
            <person name="Machida M."/>
            <person name="Baker S.E."/>
            <person name="Andersen M.R."/>
        </authorList>
    </citation>
    <scope>NUCLEOTIDE SEQUENCE [LARGE SCALE GENOMIC DNA]</scope>
    <source>
        <strain evidence="6">CBS 553.77</strain>
    </source>
</reference>
<dbReference type="PANTHER" id="PTHR43353:SF6">
    <property type="entry name" value="CYTOPLASMIC ALDEHYDE DEHYDROGENASE (EUROFUNG)"/>
    <property type="match status" value="1"/>
</dbReference>
<evidence type="ECO:0000313" key="5">
    <source>
        <dbReference type="EMBL" id="KAE8349913.1"/>
    </source>
</evidence>
<evidence type="ECO:0000256" key="1">
    <source>
        <dbReference type="ARBA" id="ARBA00009986"/>
    </source>
</evidence>
<dbReference type="Pfam" id="PF00171">
    <property type="entry name" value="Aldedh"/>
    <property type="match status" value="1"/>
</dbReference>
<dbReference type="GO" id="GO:0009450">
    <property type="term" value="P:gamma-aminobutyric acid catabolic process"/>
    <property type="evidence" value="ECO:0007669"/>
    <property type="project" value="TreeGrafter"/>
</dbReference>
<dbReference type="EMBL" id="ML739263">
    <property type="protein sequence ID" value="KAE8349913.1"/>
    <property type="molecule type" value="Genomic_DNA"/>
</dbReference>
<dbReference type="CDD" id="cd07105">
    <property type="entry name" value="ALDH_SaliADH"/>
    <property type="match status" value="1"/>
</dbReference>
<dbReference type="GO" id="GO:0004777">
    <property type="term" value="F:succinate-semialdehyde dehydrogenase (NAD+) activity"/>
    <property type="evidence" value="ECO:0007669"/>
    <property type="project" value="TreeGrafter"/>
</dbReference>
<organism evidence="5 6">
    <name type="scientific">Aspergillus coremiiformis</name>
    <dbReference type="NCBI Taxonomy" id="138285"/>
    <lineage>
        <taxon>Eukaryota</taxon>
        <taxon>Fungi</taxon>
        <taxon>Dikarya</taxon>
        <taxon>Ascomycota</taxon>
        <taxon>Pezizomycotina</taxon>
        <taxon>Eurotiomycetes</taxon>
        <taxon>Eurotiomycetidae</taxon>
        <taxon>Eurotiales</taxon>
        <taxon>Aspergillaceae</taxon>
        <taxon>Aspergillus</taxon>
        <taxon>Aspergillus subgen. Circumdati</taxon>
    </lineage>
</organism>
<evidence type="ECO:0000259" key="4">
    <source>
        <dbReference type="Pfam" id="PF00171"/>
    </source>
</evidence>
<dbReference type="InterPro" id="IPR016161">
    <property type="entry name" value="Ald_DH/histidinol_DH"/>
</dbReference>
<dbReference type="InterPro" id="IPR050740">
    <property type="entry name" value="Aldehyde_DH_Superfamily"/>
</dbReference>